<gene>
    <name evidence="2" type="ORF">EPTV-WA-071</name>
</gene>
<dbReference type="Pfam" id="PF03287">
    <property type="entry name" value="Pox_C7_F8A"/>
    <property type="match status" value="1"/>
</dbReference>
<evidence type="ECO:0000313" key="3">
    <source>
        <dbReference type="Proteomes" id="UP000217428"/>
    </source>
</evidence>
<feature type="region of interest" description="Disordered" evidence="1">
    <location>
        <begin position="181"/>
        <end position="203"/>
    </location>
</feature>
<dbReference type="InterPro" id="IPR004967">
    <property type="entry name" value="Poxvirus_C7/F8A"/>
</dbReference>
<name>A0A220T6E2_9POXV</name>
<organism evidence="2 3">
    <name type="scientific">Eptesipox virus</name>
    <dbReference type="NCBI Taxonomy" id="1329402"/>
    <lineage>
        <taxon>Viruses</taxon>
        <taxon>Varidnaviria</taxon>
        <taxon>Bamfordvirae</taxon>
        <taxon>Nucleocytoviricota</taxon>
        <taxon>Pokkesviricetes</taxon>
        <taxon>Chitovirales</taxon>
        <taxon>Poxviridae</taxon>
        <taxon>Chordopoxvirinae</taxon>
        <taxon>Vespertilionpoxvirus</taxon>
        <taxon>Vespertilionpoxvirus eptesipox</taxon>
    </lineage>
</organism>
<dbReference type="OrthoDB" id="13913at10239"/>
<protein>
    <submittedName>
        <fullName evidence="2">Type I IFN inhibitor</fullName>
    </submittedName>
</protein>
<dbReference type="EMBL" id="KY747497">
    <property type="protein sequence ID" value="ASK51272.1"/>
    <property type="molecule type" value="Genomic_DNA"/>
</dbReference>
<accession>A0A220T6E2</accession>
<dbReference type="GO" id="GO:0016032">
    <property type="term" value="P:viral process"/>
    <property type="evidence" value="ECO:0007669"/>
    <property type="project" value="InterPro"/>
</dbReference>
<keyword evidence="3" id="KW-1185">Reference proteome</keyword>
<evidence type="ECO:0000256" key="1">
    <source>
        <dbReference type="SAM" id="MobiDB-lite"/>
    </source>
</evidence>
<feature type="compositionally biased region" description="Acidic residues" evidence="1">
    <location>
        <begin position="184"/>
        <end position="203"/>
    </location>
</feature>
<proteinExistence type="predicted"/>
<dbReference type="Proteomes" id="UP000217428">
    <property type="component" value="Segment"/>
</dbReference>
<evidence type="ECO:0000313" key="2">
    <source>
        <dbReference type="EMBL" id="ASK51272.1"/>
    </source>
</evidence>
<reference evidence="2 3" key="1">
    <citation type="journal article" date="2017" name="Virus Genes">
        <title>Characterization of Eptesipoxvirus, a novel poxvirus from a microchiropteran bat.</title>
        <authorList>
            <person name="Tu S.L."/>
            <person name="Nakazawa Y."/>
            <person name="Gao J."/>
            <person name="Wilkins K."/>
            <person name="Gallardo-Romero N."/>
            <person name="Li Y."/>
            <person name="Emerson G.L."/>
            <person name="Carroll D.S."/>
            <person name="Upton C."/>
        </authorList>
    </citation>
    <scope>NUCLEOTIDE SEQUENCE [LARGE SCALE GENOMIC DNA]</scope>
    <source>
        <strain evidence="2 3">Washington</strain>
    </source>
</reference>
<sequence length="203" mass="23440">MGITHQMDVHVCSENISIVGAAPKKGDYFGMKMNITSTEEHEISLVIIIYPDWSEVPGIRPFIVTVNDVKIPVKRAYESLYKVIFTCKFIVMGNVYVTMYSKNDEEYLYDKRCAEIDINIDEKEFNLISEGYTYAYAYSPIDEENKKECLTALNESKVTGDYDDDDNDDDINDIGNIVYKEQEFEYDSDENDFDNTTDSDNYD</sequence>